<reference evidence="1 2" key="1">
    <citation type="submission" date="2019-10" db="EMBL/GenBank/DDBJ databases">
        <authorList>
            <person name="Wolf R A."/>
        </authorList>
    </citation>
    <scope>NUCLEOTIDE SEQUENCE [LARGE SCALE GENOMIC DNA]</scope>
    <source>
        <strain evidence="1">Collinsella_aerofaciens_MC2</strain>
    </source>
</reference>
<gene>
    <name evidence="1" type="ORF">KCJAJFAP_01132</name>
</gene>
<dbReference type="AlphaFoldDB" id="A0A5K1IPH5"/>
<proteinExistence type="predicted"/>
<keyword evidence="2" id="KW-1185">Reference proteome</keyword>
<dbReference type="RefSeq" id="WP_152077728.1">
    <property type="nucleotide sequence ID" value="NZ_CAAKNU010000060.1"/>
</dbReference>
<sequence length="116" mass="13221">MQECASEGFAIDGFYRDDKTSLEILAFHEEDGCRWQLVNKDGSSVDGQFKRTDDPNILILKKENGEEFGTVHVAYMSRRREQGQLYLSRDSKVTRFYLVSTKPAFTVESGDVDPDS</sequence>
<protein>
    <submittedName>
        <fullName evidence="1">Uncharacterized protein</fullName>
    </submittedName>
</protein>
<accession>A0A5K1IPH5</accession>
<name>A0A5K1IPH5_9ACTN</name>
<organism evidence="1 2">
    <name type="scientific">Collinsella aerofaciens</name>
    <dbReference type="NCBI Taxonomy" id="74426"/>
    <lineage>
        <taxon>Bacteria</taxon>
        <taxon>Bacillati</taxon>
        <taxon>Actinomycetota</taxon>
        <taxon>Coriobacteriia</taxon>
        <taxon>Coriobacteriales</taxon>
        <taxon>Coriobacteriaceae</taxon>
        <taxon>Collinsella</taxon>
    </lineage>
</organism>
<evidence type="ECO:0000313" key="2">
    <source>
        <dbReference type="Proteomes" id="UP000361836"/>
    </source>
</evidence>
<evidence type="ECO:0000313" key="1">
    <source>
        <dbReference type="EMBL" id="VWM02431.1"/>
    </source>
</evidence>
<dbReference type="EMBL" id="CABWIE010000036">
    <property type="protein sequence ID" value="VWM02431.1"/>
    <property type="molecule type" value="Genomic_DNA"/>
</dbReference>
<dbReference type="Proteomes" id="UP000361836">
    <property type="component" value="Unassembled WGS sequence"/>
</dbReference>